<reference evidence="1 2" key="1">
    <citation type="submission" date="2021-06" db="EMBL/GenBank/DDBJ databases">
        <authorList>
            <person name="Palmer J.M."/>
        </authorList>
    </citation>
    <scope>NUCLEOTIDE SEQUENCE [LARGE SCALE GENOMIC DNA]</scope>
    <source>
        <strain evidence="1 2">AS_MEX2019</strain>
        <tissue evidence="1">Muscle</tissue>
    </source>
</reference>
<keyword evidence="2" id="KW-1185">Reference proteome</keyword>
<proteinExistence type="predicted"/>
<sequence length="161" mass="18820">MWIMCCNVVYFSSRLLAPENFTALGWTRNKTFVPLETAQHWQKHAQRDILTCTMRSEAQNNIPVQQHFNTFASMSMKYRAFQRKVVKFWEEWMQICLNDTYSVIHSLKLQTTAFITSLPFLRVPKAAAIYNSTERFTPMVGRYVEKMQAGDKNSNDLLCSC</sequence>
<comment type="caution">
    <text evidence="1">The sequence shown here is derived from an EMBL/GenBank/DDBJ whole genome shotgun (WGS) entry which is preliminary data.</text>
</comment>
<organism evidence="1 2">
    <name type="scientific">Ameca splendens</name>
    <dbReference type="NCBI Taxonomy" id="208324"/>
    <lineage>
        <taxon>Eukaryota</taxon>
        <taxon>Metazoa</taxon>
        <taxon>Chordata</taxon>
        <taxon>Craniata</taxon>
        <taxon>Vertebrata</taxon>
        <taxon>Euteleostomi</taxon>
        <taxon>Actinopterygii</taxon>
        <taxon>Neopterygii</taxon>
        <taxon>Teleostei</taxon>
        <taxon>Neoteleostei</taxon>
        <taxon>Acanthomorphata</taxon>
        <taxon>Ovalentaria</taxon>
        <taxon>Atherinomorphae</taxon>
        <taxon>Cyprinodontiformes</taxon>
        <taxon>Goodeidae</taxon>
        <taxon>Ameca</taxon>
    </lineage>
</organism>
<dbReference type="Proteomes" id="UP001469553">
    <property type="component" value="Unassembled WGS sequence"/>
</dbReference>
<dbReference type="EMBL" id="JAHRIP010022745">
    <property type="protein sequence ID" value="MEQ2289300.1"/>
    <property type="molecule type" value="Genomic_DNA"/>
</dbReference>
<evidence type="ECO:0000313" key="1">
    <source>
        <dbReference type="EMBL" id="MEQ2289300.1"/>
    </source>
</evidence>
<accession>A0ABV0Y6A5</accession>
<evidence type="ECO:0000313" key="2">
    <source>
        <dbReference type="Proteomes" id="UP001469553"/>
    </source>
</evidence>
<gene>
    <name evidence="1" type="ORF">AMECASPLE_031528</name>
</gene>
<name>A0ABV0Y6A5_9TELE</name>
<protein>
    <submittedName>
        <fullName evidence="1">Uncharacterized protein</fullName>
    </submittedName>
</protein>